<dbReference type="GO" id="GO:0034389">
    <property type="term" value="P:lipid droplet organization"/>
    <property type="evidence" value="ECO:0007669"/>
    <property type="project" value="TreeGrafter"/>
</dbReference>
<gene>
    <name evidence="9" type="ORF">ARMSODRAFT_952148</name>
</gene>
<evidence type="ECO:0008006" key="11">
    <source>
        <dbReference type="Google" id="ProtNLM"/>
    </source>
</evidence>
<dbReference type="Proteomes" id="UP000218334">
    <property type="component" value="Unassembled WGS sequence"/>
</dbReference>
<keyword evidence="6" id="KW-0443">Lipid metabolism</keyword>
<evidence type="ECO:0000256" key="2">
    <source>
        <dbReference type="ARBA" id="ARBA00022692"/>
    </source>
</evidence>
<dbReference type="GO" id="GO:0008654">
    <property type="term" value="P:phospholipid biosynthetic process"/>
    <property type="evidence" value="ECO:0007669"/>
    <property type="project" value="TreeGrafter"/>
</dbReference>
<keyword evidence="7 8" id="KW-0472">Membrane</keyword>
<dbReference type="GO" id="GO:0019915">
    <property type="term" value="P:lipid storage"/>
    <property type="evidence" value="ECO:0007669"/>
    <property type="project" value="InterPro"/>
</dbReference>
<dbReference type="PANTHER" id="PTHR23129">
    <property type="entry name" value="ACYL-COENZYME A DIPHOSPHATASE FITM2"/>
    <property type="match status" value="1"/>
</dbReference>
<evidence type="ECO:0000256" key="7">
    <source>
        <dbReference type="ARBA" id="ARBA00023136"/>
    </source>
</evidence>
<keyword evidence="2 8" id="KW-0812">Transmembrane</keyword>
<keyword evidence="10" id="KW-1185">Reference proteome</keyword>
<name>A0A2H3BUB8_9AGAR</name>
<dbReference type="EMBL" id="KZ293419">
    <property type="protein sequence ID" value="PBK74501.1"/>
    <property type="molecule type" value="Genomic_DNA"/>
</dbReference>
<evidence type="ECO:0000256" key="5">
    <source>
        <dbReference type="ARBA" id="ARBA00022989"/>
    </source>
</evidence>
<evidence type="ECO:0000256" key="1">
    <source>
        <dbReference type="ARBA" id="ARBA00004477"/>
    </source>
</evidence>
<evidence type="ECO:0000313" key="9">
    <source>
        <dbReference type="EMBL" id="PBK74501.1"/>
    </source>
</evidence>
<keyword evidence="3" id="KW-0378">Hydrolase</keyword>
<keyword evidence="5 8" id="KW-1133">Transmembrane helix</keyword>
<dbReference type="PANTHER" id="PTHR23129:SF0">
    <property type="entry name" value="ACYL-COENZYME A DIPHOSPHATASE FITM2"/>
    <property type="match status" value="1"/>
</dbReference>
<evidence type="ECO:0000256" key="3">
    <source>
        <dbReference type="ARBA" id="ARBA00022801"/>
    </source>
</evidence>
<dbReference type="InterPro" id="IPR019388">
    <property type="entry name" value="FIT"/>
</dbReference>
<feature type="transmembrane region" description="Helical" evidence="8">
    <location>
        <begin position="214"/>
        <end position="236"/>
    </location>
</feature>
<feature type="transmembrane region" description="Helical" evidence="8">
    <location>
        <begin position="59"/>
        <end position="78"/>
    </location>
</feature>
<keyword evidence="4" id="KW-0256">Endoplasmic reticulum</keyword>
<comment type="subcellular location">
    <subcellularLocation>
        <location evidence="1">Endoplasmic reticulum membrane</location>
        <topology evidence="1">Multi-pass membrane protein</topology>
    </subcellularLocation>
</comment>
<organism evidence="9 10">
    <name type="scientific">Armillaria solidipes</name>
    <dbReference type="NCBI Taxonomy" id="1076256"/>
    <lineage>
        <taxon>Eukaryota</taxon>
        <taxon>Fungi</taxon>
        <taxon>Dikarya</taxon>
        <taxon>Basidiomycota</taxon>
        <taxon>Agaricomycotina</taxon>
        <taxon>Agaricomycetes</taxon>
        <taxon>Agaricomycetidae</taxon>
        <taxon>Agaricales</taxon>
        <taxon>Marasmiineae</taxon>
        <taxon>Physalacriaceae</taxon>
        <taxon>Armillaria</taxon>
    </lineage>
</organism>
<dbReference type="GO" id="GO:0005789">
    <property type="term" value="C:endoplasmic reticulum membrane"/>
    <property type="evidence" value="ECO:0007669"/>
    <property type="project" value="UniProtKB-SubCell"/>
</dbReference>
<dbReference type="Pfam" id="PF10261">
    <property type="entry name" value="FIT"/>
    <property type="match status" value="2"/>
</dbReference>
<dbReference type="GO" id="GO:0010945">
    <property type="term" value="F:coenzyme A diphosphatase activity"/>
    <property type="evidence" value="ECO:0007669"/>
    <property type="project" value="InterPro"/>
</dbReference>
<sequence length="274" mass="30424">MADVRISAFVAVTSVVFLATAYSVVYGTYIDTSDPLLSHLPHPLSQSIYWATKSNFLNVYFIKYAWGWTSAAFLFSWATSSPDTRTVSRMLKWVTETAAWLVFTSWFFGPALLDRAILMSGGNCFVSLPSGETMTVPHDFCFTKSTLTPAETHLFSASFVAPPGWEGKPRLRKGHDVSGHIFLLTMSILFLADQLRPSLRHPFTHWPTIHKYAVAANIALLATWLFASATTSAYFHSPLEKITGYILGVMTFGLTQIPSLIKANTVRAEKLHSS</sequence>
<evidence type="ECO:0000256" key="8">
    <source>
        <dbReference type="SAM" id="Phobius"/>
    </source>
</evidence>
<accession>A0A2H3BUB8</accession>
<reference evidence="10" key="1">
    <citation type="journal article" date="2017" name="Nat. Ecol. Evol.">
        <title>Genome expansion and lineage-specific genetic innovations in the forest pathogenic fungi Armillaria.</title>
        <authorList>
            <person name="Sipos G."/>
            <person name="Prasanna A.N."/>
            <person name="Walter M.C."/>
            <person name="O'Connor E."/>
            <person name="Balint B."/>
            <person name="Krizsan K."/>
            <person name="Kiss B."/>
            <person name="Hess J."/>
            <person name="Varga T."/>
            <person name="Slot J."/>
            <person name="Riley R."/>
            <person name="Boka B."/>
            <person name="Rigling D."/>
            <person name="Barry K."/>
            <person name="Lee J."/>
            <person name="Mihaltcheva S."/>
            <person name="LaButti K."/>
            <person name="Lipzen A."/>
            <person name="Waldron R."/>
            <person name="Moloney N.M."/>
            <person name="Sperisen C."/>
            <person name="Kredics L."/>
            <person name="Vagvoelgyi C."/>
            <person name="Patrignani A."/>
            <person name="Fitzpatrick D."/>
            <person name="Nagy I."/>
            <person name="Doyle S."/>
            <person name="Anderson J.B."/>
            <person name="Grigoriev I.V."/>
            <person name="Gueldener U."/>
            <person name="Muensterkoetter M."/>
            <person name="Nagy L.G."/>
        </authorList>
    </citation>
    <scope>NUCLEOTIDE SEQUENCE [LARGE SCALE GENOMIC DNA]</scope>
    <source>
        <strain evidence="10">28-4</strain>
    </source>
</reference>
<evidence type="ECO:0000313" key="10">
    <source>
        <dbReference type="Proteomes" id="UP000218334"/>
    </source>
</evidence>
<dbReference type="STRING" id="1076256.A0A2H3BUB8"/>
<feature type="transmembrane region" description="Helical" evidence="8">
    <location>
        <begin position="242"/>
        <end position="261"/>
    </location>
</feature>
<proteinExistence type="predicted"/>
<evidence type="ECO:0000256" key="6">
    <source>
        <dbReference type="ARBA" id="ARBA00023098"/>
    </source>
</evidence>
<evidence type="ECO:0000256" key="4">
    <source>
        <dbReference type="ARBA" id="ARBA00022824"/>
    </source>
</evidence>
<dbReference type="AlphaFoldDB" id="A0A2H3BUB8"/>
<protein>
    <recommendedName>
        <fullName evidence="11">Inositol phospholipid biosynthesis protein Scs3</fullName>
    </recommendedName>
</protein>